<organism evidence="1 2">
    <name type="scientific">Araneus ventricosus</name>
    <name type="common">Orbweaver spider</name>
    <name type="synonym">Epeira ventricosa</name>
    <dbReference type="NCBI Taxonomy" id="182803"/>
    <lineage>
        <taxon>Eukaryota</taxon>
        <taxon>Metazoa</taxon>
        <taxon>Ecdysozoa</taxon>
        <taxon>Arthropoda</taxon>
        <taxon>Chelicerata</taxon>
        <taxon>Arachnida</taxon>
        <taxon>Araneae</taxon>
        <taxon>Araneomorphae</taxon>
        <taxon>Entelegynae</taxon>
        <taxon>Araneoidea</taxon>
        <taxon>Araneidae</taxon>
        <taxon>Araneus</taxon>
    </lineage>
</organism>
<accession>A0A4Y2FVC9</accession>
<name>A0A4Y2FVC9_ARAVE</name>
<reference evidence="1 2" key="1">
    <citation type="journal article" date="2019" name="Sci. Rep.">
        <title>Orb-weaving spider Araneus ventricosus genome elucidates the spidroin gene catalogue.</title>
        <authorList>
            <person name="Kono N."/>
            <person name="Nakamura H."/>
            <person name="Ohtoshi R."/>
            <person name="Moran D.A.P."/>
            <person name="Shinohara A."/>
            <person name="Yoshida Y."/>
            <person name="Fujiwara M."/>
            <person name="Mori M."/>
            <person name="Tomita M."/>
            <person name="Arakawa K."/>
        </authorList>
    </citation>
    <scope>NUCLEOTIDE SEQUENCE [LARGE SCALE GENOMIC DNA]</scope>
</reference>
<proteinExistence type="predicted"/>
<evidence type="ECO:0000313" key="1">
    <source>
        <dbReference type="EMBL" id="GBM45253.1"/>
    </source>
</evidence>
<gene>
    <name evidence="1" type="ORF">AVEN_140145_1</name>
</gene>
<dbReference type="Proteomes" id="UP000499080">
    <property type="component" value="Unassembled WGS sequence"/>
</dbReference>
<dbReference type="EMBL" id="BGPR01001093">
    <property type="protein sequence ID" value="GBM45253.1"/>
    <property type="molecule type" value="Genomic_DNA"/>
</dbReference>
<sequence length="85" mass="9696">MRATPELEPPSPSTPAKGRLTLEVRFKEHQVQKHCRYLSERRANLFNPAWQKLSRFSTTVFTSPSEENLVPDKCLEARLGVESGL</sequence>
<dbReference type="AlphaFoldDB" id="A0A4Y2FVC9"/>
<comment type="caution">
    <text evidence="1">The sequence shown here is derived from an EMBL/GenBank/DDBJ whole genome shotgun (WGS) entry which is preliminary data.</text>
</comment>
<evidence type="ECO:0000313" key="2">
    <source>
        <dbReference type="Proteomes" id="UP000499080"/>
    </source>
</evidence>
<protein>
    <submittedName>
        <fullName evidence="1">Uncharacterized protein</fullName>
    </submittedName>
</protein>
<keyword evidence="2" id="KW-1185">Reference proteome</keyword>